<accession>A0AAV6VSN4</accession>
<keyword evidence="6 11" id="KW-0378">Hydrolase</keyword>
<evidence type="ECO:0000256" key="11">
    <source>
        <dbReference type="RuleBase" id="RU361215"/>
    </source>
</evidence>
<keyword evidence="5 11" id="KW-0833">Ubl conjugation pathway</keyword>
<dbReference type="GO" id="GO:0005737">
    <property type="term" value="C:cytoplasm"/>
    <property type="evidence" value="ECO:0007669"/>
    <property type="project" value="TreeGrafter"/>
</dbReference>
<dbReference type="EMBL" id="JAFNEN010000037">
    <property type="protein sequence ID" value="KAG8198684.1"/>
    <property type="molecule type" value="Genomic_DNA"/>
</dbReference>
<evidence type="ECO:0000256" key="3">
    <source>
        <dbReference type="ARBA" id="ARBA00012759"/>
    </source>
</evidence>
<dbReference type="GO" id="GO:0006511">
    <property type="term" value="P:ubiquitin-dependent protein catabolic process"/>
    <property type="evidence" value="ECO:0007669"/>
    <property type="project" value="UniProtKB-UniRule"/>
</dbReference>
<comment type="function">
    <text evidence="8">Ubiquitin-protein hydrolase is involved both in the processing of ubiquitin precursors and of ubiquitinated proteins. This enzyme is a thiol protease that recognizes and hydrolyzes a peptide bond at the C-terminal glycine of ubiquitin.</text>
</comment>
<comment type="similarity">
    <text evidence="2 10 11">Belongs to the peptidase C12 family.</text>
</comment>
<dbReference type="Pfam" id="PF01088">
    <property type="entry name" value="Peptidase_C12"/>
    <property type="match status" value="1"/>
</dbReference>
<organism evidence="13 14">
    <name type="scientific">Oedothorax gibbosus</name>
    <dbReference type="NCBI Taxonomy" id="931172"/>
    <lineage>
        <taxon>Eukaryota</taxon>
        <taxon>Metazoa</taxon>
        <taxon>Ecdysozoa</taxon>
        <taxon>Arthropoda</taxon>
        <taxon>Chelicerata</taxon>
        <taxon>Arachnida</taxon>
        <taxon>Araneae</taxon>
        <taxon>Araneomorphae</taxon>
        <taxon>Entelegynae</taxon>
        <taxon>Araneoidea</taxon>
        <taxon>Linyphiidae</taxon>
        <taxon>Erigoninae</taxon>
        <taxon>Oedothorax</taxon>
    </lineage>
</organism>
<dbReference type="PANTHER" id="PTHR10589">
    <property type="entry name" value="UBIQUITIN CARBOXYL-TERMINAL HYDROLASE"/>
    <property type="match status" value="1"/>
</dbReference>
<keyword evidence="14" id="KW-1185">Reference proteome</keyword>
<dbReference type="AlphaFoldDB" id="A0AAV6VSN4"/>
<reference evidence="13 14" key="1">
    <citation type="journal article" date="2022" name="Nat. Ecol. Evol.">
        <title>A masculinizing supergene underlies an exaggerated male reproductive morph in a spider.</title>
        <authorList>
            <person name="Hendrickx F."/>
            <person name="De Corte Z."/>
            <person name="Sonet G."/>
            <person name="Van Belleghem S.M."/>
            <person name="Kostlbacher S."/>
            <person name="Vangestel C."/>
        </authorList>
    </citation>
    <scope>NUCLEOTIDE SEQUENCE [LARGE SCALE GENOMIC DNA]</scope>
    <source>
        <strain evidence="13">W744_W776</strain>
    </source>
</reference>
<dbReference type="PROSITE" id="PS52048">
    <property type="entry name" value="UCH_DOMAIN"/>
    <property type="match status" value="1"/>
</dbReference>
<evidence type="ECO:0000256" key="5">
    <source>
        <dbReference type="ARBA" id="ARBA00022786"/>
    </source>
</evidence>
<dbReference type="Proteomes" id="UP000827092">
    <property type="component" value="Unassembled WGS sequence"/>
</dbReference>
<keyword evidence="4 11" id="KW-0645">Protease</keyword>
<keyword evidence="7 11" id="KW-0788">Thiol protease</keyword>
<evidence type="ECO:0000259" key="12">
    <source>
        <dbReference type="PROSITE" id="PS52048"/>
    </source>
</evidence>
<evidence type="ECO:0000256" key="2">
    <source>
        <dbReference type="ARBA" id="ARBA00009326"/>
    </source>
</evidence>
<gene>
    <name evidence="13" type="ORF">JTE90_015511</name>
</gene>
<comment type="catalytic activity">
    <reaction evidence="1 11">
        <text>Thiol-dependent hydrolysis of ester, thioester, amide, peptide and isopeptide bonds formed by the C-terminal Gly of ubiquitin (a 76-residue protein attached to proteins as an intracellular targeting signal).</text>
        <dbReference type="EC" id="3.4.19.12"/>
    </reaction>
</comment>
<evidence type="ECO:0000256" key="10">
    <source>
        <dbReference type="PROSITE-ProRule" id="PRU01393"/>
    </source>
</evidence>
<comment type="caution">
    <text evidence="13">The sequence shown here is derived from an EMBL/GenBank/DDBJ whole genome shotgun (WGS) entry which is preliminary data.</text>
</comment>
<evidence type="ECO:0000313" key="13">
    <source>
        <dbReference type="EMBL" id="KAG8198684.1"/>
    </source>
</evidence>
<dbReference type="PRINTS" id="PR00707">
    <property type="entry name" value="UBCTHYDRLASE"/>
</dbReference>
<dbReference type="EC" id="3.4.19.12" evidence="3 11"/>
<name>A0AAV6VSN4_9ARAC</name>
<dbReference type="FunFam" id="3.40.532.10:FF:000006">
    <property type="entry name" value="Ubiquitin carboxyl-terminal hydrolase"/>
    <property type="match status" value="1"/>
</dbReference>
<evidence type="ECO:0000256" key="9">
    <source>
        <dbReference type="ARBA" id="ARBA00073226"/>
    </source>
</evidence>
<dbReference type="SUPFAM" id="SSF54001">
    <property type="entry name" value="Cysteine proteinases"/>
    <property type="match status" value="1"/>
</dbReference>
<protein>
    <recommendedName>
        <fullName evidence="9 11">Ubiquitin carboxyl-terminal hydrolase</fullName>
        <ecNumber evidence="3 11">3.4.19.12</ecNumber>
    </recommendedName>
</protein>
<dbReference type="GO" id="GO:0004843">
    <property type="term" value="F:cysteine-type deubiquitinase activity"/>
    <property type="evidence" value="ECO:0007669"/>
    <property type="project" value="UniProtKB-EC"/>
</dbReference>
<comment type="caution">
    <text evidence="10">Lacks conserved residue(s) required for the propagation of feature annotation.</text>
</comment>
<proteinExistence type="inferred from homology"/>
<dbReference type="InterPro" id="IPR001578">
    <property type="entry name" value="Peptidase_C12_UCH"/>
</dbReference>
<feature type="domain" description="UCH catalytic" evidence="12">
    <location>
        <begin position="63"/>
        <end position="288"/>
    </location>
</feature>
<dbReference type="CDD" id="cd09616">
    <property type="entry name" value="Peptidase_C12_UCH_L1_L3"/>
    <property type="match status" value="1"/>
</dbReference>
<evidence type="ECO:0000256" key="7">
    <source>
        <dbReference type="ARBA" id="ARBA00022807"/>
    </source>
</evidence>
<dbReference type="Gene3D" id="3.40.532.10">
    <property type="entry name" value="Peptidase C12, ubiquitin carboxyl-terminal hydrolase"/>
    <property type="match status" value="1"/>
</dbReference>
<evidence type="ECO:0000256" key="1">
    <source>
        <dbReference type="ARBA" id="ARBA00000707"/>
    </source>
</evidence>
<dbReference type="GO" id="GO:0016579">
    <property type="term" value="P:protein deubiquitination"/>
    <property type="evidence" value="ECO:0007669"/>
    <property type="project" value="TreeGrafter"/>
</dbReference>
<evidence type="ECO:0000313" key="14">
    <source>
        <dbReference type="Proteomes" id="UP000827092"/>
    </source>
</evidence>
<dbReference type="InterPro" id="IPR036959">
    <property type="entry name" value="Peptidase_C12_UCH_sf"/>
</dbReference>
<dbReference type="InterPro" id="IPR038765">
    <property type="entry name" value="Papain-like_cys_pep_sf"/>
</dbReference>
<evidence type="ECO:0000256" key="6">
    <source>
        <dbReference type="ARBA" id="ARBA00022801"/>
    </source>
</evidence>
<sequence length="309" mass="34466">MGGGGGEIRKKKLKIILISRKRDGAVCGRSNPDEALFSVATKHSAPENATERTLPSAMACDKKWLPLESNPDVMNKFLSQVGVPDDFTLLDVIDLDDEPHYNLPTKVKAVLLLFPTGEQHEAFVASEQESIESEGQVVSDRVYFMKVDANNASGTVSLIHAVANADEEMQLGGESTLKEFLERTADMSPEERGQELEMDENLCSVHESLSKEGQTEAPAPDEETNLHFITFVSVDEQLYELDARKNFPINHGSTSMETLLKLIIVEMGQYYHPIKLVKSRWTTPFNCKMYENNNDRKATVLQAETTTLQ</sequence>
<evidence type="ECO:0000256" key="4">
    <source>
        <dbReference type="ARBA" id="ARBA00022670"/>
    </source>
</evidence>
<dbReference type="PANTHER" id="PTHR10589:SF17">
    <property type="entry name" value="UBIQUITIN CARBOXYL-TERMINAL HYDROLASE"/>
    <property type="match status" value="1"/>
</dbReference>
<evidence type="ECO:0000256" key="8">
    <source>
        <dbReference type="ARBA" id="ARBA00055560"/>
    </source>
</evidence>